<keyword evidence="2" id="KW-0813">Transport</keyword>
<dbReference type="InterPro" id="IPR003439">
    <property type="entry name" value="ABC_transporter-like_ATP-bd"/>
</dbReference>
<evidence type="ECO:0000256" key="3">
    <source>
        <dbReference type="ARBA" id="ARBA00022475"/>
    </source>
</evidence>
<dbReference type="Pfam" id="PF08402">
    <property type="entry name" value="TOBE_2"/>
    <property type="match status" value="1"/>
</dbReference>
<dbReference type="SMART" id="SM00382">
    <property type="entry name" value="AAA"/>
    <property type="match status" value="1"/>
</dbReference>
<dbReference type="SUPFAM" id="SSF52540">
    <property type="entry name" value="P-loop containing nucleoside triphosphate hydrolases"/>
    <property type="match status" value="1"/>
</dbReference>
<dbReference type="AlphaFoldDB" id="A0A9W6J7Q5"/>
<evidence type="ECO:0000256" key="4">
    <source>
        <dbReference type="ARBA" id="ARBA00022519"/>
    </source>
</evidence>
<dbReference type="InterPro" id="IPR027417">
    <property type="entry name" value="P-loop_NTPase"/>
</dbReference>
<dbReference type="InterPro" id="IPR013611">
    <property type="entry name" value="Transp-assoc_OB_typ2"/>
</dbReference>
<dbReference type="Gene3D" id="2.40.50.140">
    <property type="entry name" value="Nucleic acid-binding proteins"/>
    <property type="match status" value="1"/>
</dbReference>
<dbReference type="Proteomes" id="UP001143370">
    <property type="component" value="Unassembled WGS sequence"/>
</dbReference>
<dbReference type="GO" id="GO:0015697">
    <property type="term" value="P:quaternary ammonium group transport"/>
    <property type="evidence" value="ECO:0007669"/>
    <property type="project" value="UniProtKB-ARBA"/>
</dbReference>
<keyword evidence="3" id="KW-1003">Cell membrane</keyword>
<dbReference type="GO" id="GO:0016887">
    <property type="term" value="F:ATP hydrolysis activity"/>
    <property type="evidence" value="ECO:0007669"/>
    <property type="project" value="InterPro"/>
</dbReference>
<dbReference type="Gene3D" id="2.40.50.100">
    <property type="match status" value="1"/>
</dbReference>
<keyword evidence="5" id="KW-0547">Nucleotide-binding</keyword>
<dbReference type="SUPFAM" id="SSF50331">
    <property type="entry name" value="MOP-like"/>
    <property type="match status" value="1"/>
</dbReference>
<keyword evidence="11" id="KW-1185">Reference proteome</keyword>
<evidence type="ECO:0000256" key="1">
    <source>
        <dbReference type="ARBA" id="ARBA00005417"/>
    </source>
</evidence>
<protein>
    <submittedName>
        <fullName evidence="10">Fe(3+) ions import ATP-binding protein FbpC</fullName>
    </submittedName>
</protein>
<name>A0A9W6J7Q5_9HYPH</name>
<feature type="domain" description="ABC transporter" evidence="9">
    <location>
        <begin position="25"/>
        <end position="255"/>
    </location>
</feature>
<dbReference type="InterPro" id="IPR017871">
    <property type="entry name" value="ABC_transporter-like_CS"/>
</dbReference>
<reference evidence="10" key="1">
    <citation type="journal article" date="2014" name="Int. J. Syst. Evol. Microbiol.">
        <title>Complete genome sequence of Corynebacterium casei LMG S-19264T (=DSM 44701T), isolated from a smear-ripened cheese.</title>
        <authorList>
            <consortium name="US DOE Joint Genome Institute (JGI-PGF)"/>
            <person name="Walter F."/>
            <person name="Albersmeier A."/>
            <person name="Kalinowski J."/>
            <person name="Ruckert C."/>
        </authorList>
    </citation>
    <scope>NUCLEOTIDE SEQUENCE</scope>
    <source>
        <strain evidence="10">VKM B-2484</strain>
    </source>
</reference>
<dbReference type="InterPro" id="IPR017666">
    <property type="entry name" value="AminoethylPonate_ABC_PhnT2"/>
</dbReference>
<evidence type="ECO:0000256" key="6">
    <source>
        <dbReference type="ARBA" id="ARBA00022840"/>
    </source>
</evidence>
<dbReference type="InterPro" id="IPR003593">
    <property type="entry name" value="AAA+_ATPase"/>
</dbReference>
<dbReference type="PANTHER" id="PTHR42781:SF5">
    <property type="entry name" value="PUTRESCINE TRANSPORT ATP-BINDING PROTEIN POTG"/>
    <property type="match status" value="1"/>
</dbReference>
<dbReference type="InterPro" id="IPR008995">
    <property type="entry name" value="Mo/tungstate-bd_C_term_dom"/>
</dbReference>
<keyword evidence="7" id="KW-1278">Translocase</keyword>
<keyword evidence="8" id="KW-0472">Membrane</keyword>
<dbReference type="Gene3D" id="3.40.50.300">
    <property type="entry name" value="P-loop containing nucleotide triphosphate hydrolases"/>
    <property type="match status" value="1"/>
</dbReference>
<dbReference type="NCBIfam" id="TIGR03265">
    <property type="entry name" value="PhnT2"/>
    <property type="match status" value="1"/>
</dbReference>
<dbReference type="InterPro" id="IPR012340">
    <property type="entry name" value="NA-bd_OB-fold"/>
</dbReference>
<reference evidence="10" key="2">
    <citation type="submission" date="2023-01" db="EMBL/GenBank/DDBJ databases">
        <authorList>
            <person name="Sun Q."/>
            <person name="Evtushenko L."/>
        </authorList>
    </citation>
    <scope>NUCLEOTIDE SEQUENCE</scope>
    <source>
        <strain evidence="10">VKM B-2484</strain>
    </source>
</reference>
<evidence type="ECO:0000256" key="8">
    <source>
        <dbReference type="ARBA" id="ARBA00023136"/>
    </source>
</evidence>
<proteinExistence type="inferred from homology"/>
<dbReference type="RefSeq" id="WP_213373282.1">
    <property type="nucleotide sequence ID" value="NZ_BSFJ01000013.1"/>
</dbReference>
<dbReference type="InterPro" id="IPR050093">
    <property type="entry name" value="ABC_SmlMolc_Importer"/>
</dbReference>
<dbReference type="Pfam" id="PF00005">
    <property type="entry name" value="ABC_tran"/>
    <property type="match status" value="1"/>
</dbReference>
<dbReference type="EMBL" id="BSFJ01000013">
    <property type="protein sequence ID" value="GLK72361.1"/>
    <property type="molecule type" value="Genomic_DNA"/>
</dbReference>
<sequence length="389" mass="42357">MLDVSRSATHLARHGNGHAGAAPFLRVTGIDKHFGSFRALSNVTLDVETGEFVCFLGPSGCGKSTLLRIIAGLERQNAGAIHSLDQDISDLPPAQRQFGILFQSYALFPNLNVRENIVYGLRNRRLAAREIDSRLNELLELIDLKGSERKYPAQLSGGQQQRVALARAIAPSPRLLLLDEPLSALDAKVRVHLRQQIRDLQRRLGLTTIMVTHDQEEALSMADRVVAMRDGEVEQIGTPTEIYHTPRSLFVAGFVGKMNILPGHVSEGRLTVGSLAFPIPAPYDTPENQGDVIACLRPEQIRLRTLAGGAPGDTLPGQVTHLEFLGSFWRASLIVPALGNAEVSADLLSRDMAELSLTVGERVGVGLPRERFAVFPAAQSGQIREAARP</sequence>
<organism evidence="10 11">
    <name type="scientific">Ancylobacter dichloromethanicus</name>
    <dbReference type="NCBI Taxonomy" id="518825"/>
    <lineage>
        <taxon>Bacteria</taxon>
        <taxon>Pseudomonadati</taxon>
        <taxon>Pseudomonadota</taxon>
        <taxon>Alphaproteobacteria</taxon>
        <taxon>Hyphomicrobiales</taxon>
        <taxon>Xanthobacteraceae</taxon>
        <taxon>Ancylobacter</taxon>
    </lineage>
</organism>
<comment type="similarity">
    <text evidence="1">Belongs to the ABC transporter superfamily.</text>
</comment>
<dbReference type="GO" id="GO:0005524">
    <property type="term" value="F:ATP binding"/>
    <property type="evidence" value="ECO:0007669"/>
    <property type="project" value="UniProtKB-KW"/>
</dbReference>
<evidence type="ECO:0000256" key="2">
    <source>
        <dbReference type="ARBA" id="ARBA00022448"/>
    </source>
</evidence>
<evidence type="ECO:0000259" key="9">
    <source>
        <dbReference type="PROSITE" id="PS50893"/>
    </source>
</evidence>
<evidence type="ECO:0000313" key="11">
    <source>
        <dbReference type="Proteomes" id="UP001143370"/>
    </source>
</evidence>
<dbReference type="PROSITE" id="PS50893">
    <property type="entry name" value="ABC_TRANSPORTER_2"/>
    <property type="match status" value="1"/>
</dbReference>
<dbReference type="GO" id="GO:0022857">
    <property type="term" value="F:transmembrane transporter activity"/>
    <property type="evidence" value="ECO:0007669"/>
    <property type="project" value="InterPro"/>
</dbReference>
<gene>
    <name evidence="10" type="primary">fbpC</name>
    <name evidence="10" type="ORF">GCM10017643_24770</name>
</gene>
<keyword evidence="6 10" id="KW-0067">ATP-binding</keyword>
<dbReference type="FunFam" id="3.40.50.300:FF:000425">
    <property type="entry name" value="Probable ABC transporter, ATP-binding subunit"/>
    <property type="match status" value="1"/>
</dbReference>
<evidence type="ECO:0000313" key="10">
    <source>
        <dbReference type="EMBL" id="GLK72361.1"/>
    </source>
</evidence>
<dbReference type="PROSITE" id="PS00211">
    <property type="entry name" value="ABC_TRANSPORTER_1"/>
    <property type="match status" value="1"/>
</dbReference>
<evidence type="ECO:0000256" key="5">
    <source>
        <dbReference type="ARBA" id="ARBA00022741"/>
    </source>
</evidence>
<dbReference type="GO" id="GO:0043190">
    <property type="term" value="C:ATP-binding cassette (ABC) transporter complex"/>
    <property type="evidence" value="ECO:0007669"/>
    <property type="project" value="InterPro"/>
</dbReference>
<keyword evidence="4" id="KW-0997">Cell inner membrane</keyword>
<comment type="caution">
    <text evidence="10">The sequence shown here is derived from an EMBL/GenBank/DDBJ whole genome shotgun (WGS) entry which is preliminary data.</text>
</comment>
<dbReference type="PANTHER" id="PTHR42781">
    <property type="entry name" value="SPERMIDINE/PUTRESCINE IMPORT ATP-BINDING PROTEIN POTA"/>
    <property type="match status" value="1"/>
</dbReference>
<accession>A0A9W6J7Q5</accession>
<evidence type="ECO:0000256" key="7">
    <source>
        <dbReference type="ARBA" id="ARBA00022967"/>
    </source>
</evidence>